<protein>
    <recommendedName>
        <fullName evidence="2">COP9 signalosome complex subunit 6</fullName>
    </recommendedName>
</protein>
<evidence type="ECO:0000256" key="2">
    <source>
        <dbReference type="RuleBase" id="RU367006"/>
    </source>
</evidence>
<feature type="region of interest" description="Disordered" evidence="3">
    <location>
        <begin position="167"/>
        <end position="189"/>
    </location>
</feature>
<proteinExistence type="inferred from homology"/>
<dbReference type="RefSeq" id="XP_060278476.1">
    <property type="nucleotide sequence ID" value="XM_060429311.1"/>
</dbReference>
<dbReference type="AlphaFoldDB" id="A0AAJ0BPU7"/>
<sequence>MEDPPVNQLLSTQKPSDSNVQVALHPLPILEISDYITRAYQRGQNGAIVGALLGQQSGREITQITIEHSFSCKTSKNEDGHYTLDFQWFKDRLEQMKLVHKDPPLDLVGWYTLVPKSGPSSHHLPIHNQFLEASKESTVLLGFHTEDVLHPAAGNPLPLTIYESNMEAEDSSGESQAEGEDKEMKDLESPAKMVLKFRELPFTTETGDAEMIAMQFIREGGANATVEESKRPLPESATNPNAKGKQRALSKEEEAKAKAEAASQAPKDAVLSKEDSELISALQAKANAVKMMKARLGLLISYLERLPPEPFAGLQTSTDALAGQDVAPSYNILRQIQALVTNVELVTPRQQDALEKEMLQESNDVKLISLVKDLLSSVSEIREVGKKFAITDIAQAQKPPRRAYDSAMNQKLSVGEIINQKLVIGDAGDLHFG</sequence>
<dbReference type="PROSITE" id="PS50249">
    <property type="entry name" value="MPN"/>
    <property type="match status" value="1"/>
</dbReference>
<organism evidence="5 6">
    <name type="scientific">Phialemonium atrogriseum</name>
    <dbReference type="NCBI Taxonomy" id="1093897"/>
    <lineage>
        <taxon>Eukaryota</taxon>
        <taxon>Fungi</taxon>
        <taxon>Dikarya</taxon>
        <taxon>Ascomycota</taxon>
        <taxon>Pezizomycotina</taxon>
        <taxon>Sordariomycetes</taxon>
        <taxon>Sordariomycetidae</taxon>
        <taxon>Cephalothecales</taxon>
        <taxon>Cephalothecaceae</taxon>
        <taxon>Phialemonium</taxon>
    </lineage>
</organism>
<dbReference type="InterPro" id="IPR037518">
    <property type="entry name" value="MPN"/>
</dbReference>
<keyword evidence="6" id="KW-1185">Reference proteome</keyword>
<dbReference type="PANTHER" id="PTHR10540">
    <property type="entry name" value="EUKARYOTIC TRANSLATION INITIATION FACTOR 3 SUBUNIT F-RELATED"/>
    <property type="match status" value="1"/>
</dbReference>
<evidence type="ECO:0000313" key="5">
    <source>
        <dbReference type="EMBL" id="KAK1762263.1"/>
    </source>
</evidence>
<feature type="compositionally biased region" description="Acidic residues" evidence="3">
    <location>
        <begin position="167"/>
        <end position="181"/>
    </location>
</feature>
<dbReference type="EMBL" id="MU839040">
    <property type="protein sequence ID" value="KAK1762263.1"/>
    <property type="molecule type" value="Genomic_DNA"/>
</dbReference>
<dbReference type="PANTHER" id="PTHR10540:SF8">
    <property type="entry name" value="COP9 SIGNALOSOME COMPLEX SUBUNIT 6"/>
    <property type="match status" value="1"/>
</dbReference>
<keyword evidence="2" id="KW-0963">Cytoplasm</keyword>
<evidence type="ECO:0000313" key="6">
    <source>
        <dbReference type="Proteomes" id="UP001244011"/>
    </source>
</evidence>
<dbReference type="Pfam" id="PF01398">
    <property type="entry name" value="JAB"/>
    <property type="match status" value="1"/>
</dbReference>
<dbReference type="Pfam" id="PF13012">
    <property type="entry name" value="MitMem_reg"/>
    <property type="match status" value="1"/>
</dbReference>
<evidence type="ECO:0000259" key="4">
    <source>
        <dbReference type="PROSITE" id="PS50249"/>
    </source>
</evidence>
<dbReference type="GO" id="GO:0008237">
    <property type="term" value="F:metallopeptidase activity"/>
    <property type="evidence" value="ECO:0007669"/>
    <property type="project" value="InterPro"/>
</dbReference>
<dbReference type="GO" id="GO:0000338">
    <property type="term" value="P:protein deneddylation"/>
    <property type="evidence" value="ECO:0007669"/>
    <property type="project" value="InterPro"/>
</dbReference>
<comment type="caution">
    <text evidence="5">The sequence shown here is derived from an EMBL/GenBank/DDBJ whole genome shotgun (WGS) entry which is preliminary data.</text>
</comment>
<reference evidence="5" key="1">
    <citation type="submission" date="2023-06" db="EMBL/GenBank/DDBJ databases">
        <title>Genome-scale phylogeny and comparative genomics of the fungal order Sordariales.</title>
        <authorList>
            <consortium name="Lawrence Berkeley National Laboratory"/>
            <person name="Hensen N."/>
            <person name="Bonometti L."/>
            <person name="Westerberg I."/>
            <person name="Brannstrom I.O."/>
            <person name="Guillou S."/>
            <person name="Cros-Aarteil S."/>
            <person name="Calhoun S."/>
            <person name="Haridas S."/>
            <person name="Kuo A."/>
            <person name="Mondo S."/>
            <person name="Pangilinan J."/>
            <person name="Riley R."/>
            <person name="Labutti K."/>
            <person name="Andreopoulos B."/>
            <person name="Lipzen A."/>
            <person name="Chen C."/>
            <person name="Yanf M."/>
            <person name="Daum C."/>
            <person name="Ng V."/>
            <person name="Clum A."/>
            <person name="Steindorff A."/>
            <person name="Ohm R."/>
            <person name="Martin F."/>
            <person name="Silar P."/>
            <person name="Natvig D."/>
            <person name="Lalanne C."/>
            <person name="Gautier V."/>
            <person name="Ament-Velasquez S.L."/>
            <person name="Kruys A."/>
            <person name="Hutchinson M.I."/>
            <person name="Powell A.J."/>
            <person name="Barry K."/>
            <person name="Miller A.N."/>
            <person name="Grigoriev I.V."/>
            <person name="Debuchy R."/>
            <person name="Gladieux P."/>
            <person name="Thoren M.H."/>
            <person name="Johannesson H."/>
        </authorList>
    </citation>
    <scope>NUCLEOTIDE SEQUENCE</scope>
    <source>
        <strain evidence="5">8032-3</strain>
    </source>
</reference>
<dbReference type="InterPro" id="IPR024969">
    <property type="entry name" value="EIF3F/CSN6-like_C"/>
</dbReference>
<feature type="domain" description="MPN" evidence="4">
    <location>
        <begin position="22"/>
        <end position="168"/>
    </location>
</feature>
<name>A0AAJ0BPU7_9PEZI</name>
<gene>
    <name evidence="5" type="ORF">QBC33DRAFT_552463</name>
</gene>
<dbReference type="Gene3D" id="3.40.140.10">
    <property type="entry name" value="Cytidine Deaminase, domain 2"/>
    <property type="match status" value="1"/>
</dbReference>
<dbReference type="CDD" id="cd08063">
    <property type="entry name" value="MPN_CSN6"/>
    <property type="match status" value="1"/>
</dbReference>
<evidence type="ECO:0000256" key="1">
    <source>
        <dbReference type="ARBA" id="ARBA00010893"/>
    </source>
</evidence>
<evidence type="ECO:0000256" key="3">
    <source>
        <dbReference type="SAM" id="MobiDB-lite"/>
    </source>
</evidence>
<comment type="function">
    <text evidence="2">Component of the COP9 signalosome complex (CSN), a complex involved in various cellular and developmental processes.</text>
</comment>
<feature type="region of interest" description="Disordered" evidence="3">
    <location>
        <begin position="224"/>
        <end position="270"/>
    </location>
</feature>
<dbReference type="Proteomes" id="UP001244011">
    <property type="component" value="Unassembled WGS sequence"/>
</dbReference>
<keyword evidence="2" id="KW-0539">Nucleus</keyword>
<comment type="subcellular location">
    <subcellularLocation>
        <location evidence="2">Cytoplasm</location>
    </subcellularLocation>
    <subcellularLocation>
        <location evidence="2">Nucleus</location>
    </subcellularLocation>
</comment>
<comment type="similarity">
    <text evidence="1 2">Belongs to the peptidase M67A family. CSN6 subfamily.</text>
</comment>
<accession>A0AAJ0BPU7</accession>
<dbReference type="InterPro" id="IPR033859">
    <property type="entry name" value="MPN_CSN6"/>
</dbReference>
<dbReference type="GO" id="GO:0008180">
    <property type="term" value="C:COP9 signalosome"/>
    <property type="evidence" value="ECO:0007669"/>
    <property type="project" value="UniProtKB-UniRule"/>
</dbReference>
<keyword evidence="2" id="KW-0736">Signalosome</keyword>
<dbReference type="InterPro" id="IPR000555">
    <property type="entry name" value="JAMM/MPN+_dom"/>
</dbReference>
<dbReference type="GeneID" id="85312498"/>
<dbReference type="GO" id="GO:0005737">
    <property type="term" value="C:cytoplasm"/>
    <property type="evidence" value="ECO:0007669"/>
    <property type="project" value="UniProtKB-SubCell"/>
</dbReference>
<feature type="compositionally biased region" description="Basic and acidic residues" evidence="3">
    <location>
        <begin position="249"/>
        <end position="259"/>
    </location>
</feature>